<protein>
    <submittedName>
        <fullName evidence="1">Type VI secretion system baseplate subunit TssK</fullName>
    </submittedName>
</protein>
<dbReference type="RefSeq" id="WP_394821377.1">
    <property type="nucleotide sequence ID" value="NZ_CP089984.1"/>
</dbReference>
<evidence type="ECO:0000313" key="2">
    <source>
        <dbReference type="Proteomes" id="UP001370348"/>
    </source>
</evidence>
<sequence>MRPRKPFWPAALRVDPVHLQASDTYRERLRARALRRILPDAYGIAEMDYDPDALAGGSLVFRRLDVTFPSGLEATLDDDVPPLEADVQSRLYGLTSSTSVYVGVPKLVLNGPNLSPDGKGARSTRYVGTLDAEVPWMRPNLEILFEDDPKGRHELVAIGRVQRVGASIRFAPSSWPTVLHARACTQLVAAIRDVVAALQRRRSELLREREMHGFGLTSLTFPESALDLMVLIGRSLARLRGLLEVRSASPHAFYECLQTLYLGLMAFESESEAEQPPLYKHEALGDVFPWLVTRILPRVDTVARAPVTQLPFTRLDAYSFALSFRREDLLQKRPILVAVYADDDFLERIPRLIKLAAPFAIEELKLQSTSGVRLDIDTDPPPHVPRGRGIAAYRILRDRPGQGVRAHWADIMGCHAIHAYLPQAPATLQLHLFGVPWDA</sequence>
<proteinExistence type="predicted"/>
<reference evidence="1 2" key="1">
    <citation type="submission" date="2021-12" db="EMBL/GenBank/DDBJ databases">
        <title>Discovery of the Pendulisporaceae a myxobacterial family with distinct sporulation behavior and unique specialized metabolism.</title>
        <authorList>
            <person name="Garcia R."/>
            <person name="Popoff A."/>
            <person name="Bader C.D."/>
            <person name="Loehr J."/>
            <person name="Walesch S."/>
            <person name="Walt C."/>
            <person name="Boldt J."/>
            <person name="Bunk B."/>
            <person name="Haeckl F.J.F.P.J."/>
            <person name="Gunesch A.P."/>
            <person name="Birkelbach J."/>
            <person name="Nuebel U."/>
            <person name="Pietschmann T."/>
            <person name="Bach T."/>
            <person name="Mueller R."/>
        </authorList>
    </citation>
    <scope>NUCLEOTIDE SEQUENCE [LARGE SCALE GENOMIC DNA]</scope>
    <source>
        <strain evidence="1 2">MSr11954</strain>
    </source>
</reference>
<dbReference type="PANTHER" id="PTHR35566">
    <property type="entry name" value="BLR3599 PROTEIN"/>
    <property type="match status" value="1"/>
</dbReference>
<dbReference type="Pfam" id="PF05936">
    <property type="entry name" value="T6SS_VasE"/>
    <property type="match status" value="1"/>
</dbReference>
<keyword evidence="2" id="KW-1185">Reference proteome</keyword>
<name>A0ABZ2LS33_9BACT</name>
<dbReference type="EMBL" id="CP089984">
    <property type="protein sequence ID" value="WXB11757.1"/>
    <property type="molecule type" value="Genomic_DNA"/>
</dbReference>
<evidence type="ECO:0000313" key="1">
    <source>
        <dbReference type="EMBL" id="WXB11757.1"/>
    </source>
</evidence>
<organism evidence="1 2">
    <name type="scientific">Pendulispora albinea</name>
    <dbReference type="NCBI Taxonomy" id="2741071"/>
    <lineage>
        <taxon>Bacteria</taxon>
        <taxon>Pseudomonadati</taxon>
        <taxon>Myxococcota</taxon>
        <taxon>Myxococcia</taxon>
        <taxon>Myxococcales</taxon>
        <taxon>Sorangiineae</taxon>
        <taxon>Pendulisporaceae</taxon>
        <taxon>Pendulispora</taxon>
    </lineage>
</organism>
<accession>A0ABZ2LS33</accession>
<gene>
    <name evidence="1" type="ORF">LZC94_28350</name>
</gene>
<dbReference type="NCBIfam" id="TIGR03353">
    <property type="entry name" value="VI_chp_4"/>
    <property type="match status" value="1"/>
</dbReference>
<dbReference type="PANTHER" id="PTHR35566:SF1">
    <property type="entry name" value="TYPE VI SECRETION SYSTEM BASEPLATE COMPONENT TSSK1"/>
    <property type="match status" value="1"/>
</dbReference>
<dbReference type="Proteomes" id="UP001370348">
    <property type="component" value="Chromosome"/>
</dbReference>
<dbReference type="InterPro" id="IPR010263">
    <property type="entry name" value="T6SS_TssK"/>
</dbReference>